<proteinExistence type="predicted"/>
<evidence type="ECO:0000313" key="1">
    <source>
        <dbReference type="EMBL" id="OXV09228.1"/>
    </source>
</evidence>
<reference evidence="1 2" key="1">
    <citation type="journal article" date="2015" name="Environ. Microbiol.">
        <title>Metagenome sequence of Elaphomyces granulatus from sporocarp tissue reveals Ascomycota ectomycorrhizal fingerprints of genome expansion and a Proteobacteria-rich microbiome.</title>
        <authorList>
            <person name="Quandt C.A."/>
            <person name="Kohler A."/>
            <person name="Hesse C.N."/>
            <person name="Sharpton T.J."/>
            <person name="Martin F."/>
            <person name="Spatafora J.W."/>
        </authorList>
    </citation>
    <scope>NUCLEOTIDE SEQUENCE [LARGE SCALE GENOMIC DNA]</scope>
    <source>
        <strain evidence="1 2">OSC145934</strain>
    </source>
</reference>
<dbReference type="InterPro" id="IPR043129">
    <property type="entry name" value="ATPase_NBD"/>
</dbReference>
<protein>
    <recommendedName>
        <fullName evidence="3">Actin-like ATPase domain-containing protein</fullName>
    </recommendedName>
</protein>
<accession>A0A232LYW8</accession>
<gene>
    <name evidence="1" type="ORF">Egran_03008</name>
</gene>
<sequence>MTDGDNLVIGVDFGMTCVAYANKRMESPKMIQKWPGKAGIAQNKVPTTVYYSGSNVKWGFLCEDRSYDGDRREWFKPYIDSEMLERFRQNNPEYSYTSDDVHNWCRDYLKNLYEHIRHQIKKSHGWEDRGIYFTFSIPTTWIALGTVEDFKILIREAGFTNGAKKGRHTIEVGLTEPQAAGVYTLRESPVKLFPKNIILVCDAGGGTTDLALLEITRIHDKFVRLDERLAYQGANIGAVHIDEGFINLVEGRLMAGGIPEAREKAYLTMRNSTSHDLTYEQCKCSFGLPEGDAAEYNIPVPGCERITNEVAGITNGKMTFTRDDFKGIFDPLVESIIELIDRQFENMRQRHPSKKMACAISINYIVLSGGLGSSEYLRKALEEKFLDYHHPNATGLKILVSDEPQLSVAKGLVYDRLQRMNTGKSVLGAKASPANYGIVVQKGYNKVKHVGEQVTIDEFSGGKTAKDLIHWFIEKDKPIHENDPDLTHTVCVRRTVTEMEKRRPFSLQVMKYEDDPGSRPTSTKDGRAVHILDVEVQLSKIPRSEWTTVNPRFLGFGKGMLHYTLDCEIRAVPGTNDLRFELWYNEENYTNEHSIAIAWKKGARTSVHPHEDLDTDGLYNKRHSYTLSVH</sequence>
<dbReference type="PANTHER" id="PTHR42749:SF1">
    <property type="entry name" value="CELL SHAPE-DETERMINING PROTEIN MREB"/>
    <property type="match status" value="1"/>
</dbReference>
<dbReference type="PANTHER" id="PTHR42749">
    <property type="entry name" value="CELL SHAPE-DETERMINING PROTEIN MREB"/>
    <property type="match status" value="1"/>
</dbReference>
<keyword evidence="2" id="KW-1185">Reference proteome</keyword>
<dbReference type="SUPFAM" id="SSF53067">
    <property type="entry name" value="Actin-like ATPase domain"/>
    <property type="match status" value="1"/>
</dbReference>
<comment type="caution">
    <text evidence="1">The sequence shown here is derived from an EMBL/GenBank/DDBJ whole genome shotgun (WGS) entry which is preliminary data.</text>
</comment>
<name>A0A232LYW8_9EURO</name>
<dbReference type="Gene3D" id="3.30.420.40">
    <property type="match status" value="2"/>
</dbReference>
<organism evidence="1 2">
    <name type="scientific">Elaphomyces granulatus</name>
    <dbReference type="NCBI Taxonomy" id="519963"/>
    <lineage>
        <taxon>Eukaryota</taxon>
        <taxon>Fungi</taxon>
        <taxon>Dikarya</taxon>
        <taxon>Ascomycota</taxon>
        <taxon>Pezizomycotina</taxon>
        <taxon>Eurotiomycetes</taxon>
        <taxon>Eurotiomycetidae</taxon>
        <taxon>Eurotiales</taxon>
        <taxon>Elaphomycetaceae</taxon>
        <taxon>Elaphomyces</taxon>
    </lineage>
</organism>
<dbReference type="Proteomes" id="UP000243515">
    <property type="component" value="Unassembled WGS sequence"/>
</dbReference>
<dbReference type="CDD" id="cd10170">
    <property type="entry name" value="ASKHA_NBD_HSP70"/>
    <property type="match status" value="1"/>
</dbReference>
<dbReference type="AlphaFoldDB" id="A0A232LYW8"/>
<evidence type="ECO:0008006" key="3">
    <source>
        <dbReference type="Google" id="ProtNLM"/>
    </source>
</evidence>
<dbReference type="EMBL" id="NPHW01003637">
    <property type="protein sequence ID" value="OXV09228.1"/>
    <property type="molecule type" value="Genomic_DNA"/>
</dbReference>
<dbReference type="Gene3D" id="3.90.640.10">
    <property type="entry name" value="Actin, Chain A, domain 4"/>
    <property type="match status" value="1"/>
</dbReference>
<evidence type="ECO:0000313" key="2">
    <source>
        <dbReference type="Proteomes" id="UP000243515"/>
    </source>
</evidence>
<dbReference type="OrthoDB" id="2394218at2759"/>